<dbReference type="PATRIC" id="fig|452.5.peg.1520"/>
<accession>A0A0W0Z606</accession>
<reference evidence="1 2" key="1">
    <citation type="submission" date="2015-11" db="EMBL/GenBank/DDBJ databases">
        <title>Genomic analysis of 38 Legionella species identifies large and diverse effector repertoires.</title>
        <authorList>
            <person name="Burstein D."/>
            <person name="Amaro F."/>
            <person name="Zusman T."/>
            <person name="Lifshitz Z."/>
            <person name="Cohen O."/>
            <person name="Gilbert J.A."/>
            <person name="Pupko T."/>
            <person name="Shuman H.A."/>
            <person name="Segal G."/>
        </authorList>
    </citation>
    <scope>NUCLEOTIDE SEQUENCE [LARGE SCALE GENOMIC DNA]</scope>
    <source>
        <strain evidence="1 2">Mt.St.Helens-9</strain>
    </source>
</reference>
<dbReference type="EMBL" id="LNYX01000013">
    <property type="protein sequence ID" value="KTD64570.1"/>
    <property type="molecule type" value="Genomic_DNA"/>
</dbReference>
<dbReference type="OrthoDB" id="278697at2"/>
<evidence type="ECO:0000313" key="1">
    <source>
        <dbReference type="EMBL" id="KTD64570.1"/>
    </source>
</evidence>
<comment type="caution">
    <text evidence="1">The sequence shown here is derived from an EMBL/GenBank/DDBJ whole genome shotgun (WGS) entry which is preliminary data.</text>
</comment>
<keyword evidence="2" id="KW-1185">Reference proteome</keyword>
<name>A0A0W0Z606_LEGSP</name>
<organism evidence="1 2">
    <name type="scientific">Legionella spiritensis</name>
    <dbReference type="NCBI Taxonomy" id="452"/>
    <lineage>
        <taxon>Bacteria</taxon>
        <taxon>Pseudomonadati</taxon>
        <taxon>Pseudomonadota</taxon>
        <taxon>Gammaproteobacteria</taxon>
        <taxon>Legionellales</taxon>
        <taxon>Legionellaceae</taxon>
        <taxon>Legionella</taxon>
    </lineage>
</organism>
<gene>
    <name evidence="1" type="ORF">Lspi_1377</name>
</gene>
<dbReference type="AlphaFoldDB" id="A0A0W0Z606"/>
<dbReference type="RefSeq" id="WP_058483286.1">
    <property type="nucleotide sequence ID" value="NZ_CAAAII010000014.1"/>
</dbReference>
<protein>
    <submittedName>
        <fullName evidence="1">Uncharacterized protein</fullName>
    </submittedName>
</protein>
<dbReference type="Proteomes" id="UP000054877">
    <property type="component" value="Unassembled WGS sequence"/>
</dbReference>
<sequence length="147" mass="17814">MYLPNLNTLLYYKNNKIISRYSQDYPNAKMQAEDALTELMKFVWLCFKHKSEKNNNLHNESLNFYCVIHPEMVDIDNMWHTFLLFTKDYHDFCNEYLDGNFFHHEPIINTNDSFLNGNYEQELTLYLSYIYDNLGEYTLIKWFGQCL</sequence>
<proteinExistence type="predicted"/>
<evidence type="ECO:0000313" key="2">
    <source>
        <dbReference type="Proteomes" id="UP000054877"/>
    </source>
</evidence>